<evidence type="ECO:0008006" key="3">
    <source>
        <dbReference type="Google" id="ProtNLM"/>
    </source>
</evidence>
<gene>
    <name evidence="1" type="ORF">FRY98_25595</name>
</gene>
<evidence type="ECO:0000313" key="1">
    <source>
        <dbReference type="EMBL" id="TYA09984.1"/>
    </source>
</evidence>
<accession>A0A5D0CLE3</accession>
<reference evidence="1 2" key="1">
    <citation type="submission" date="2019-08" db="EMBL/GenBank/DDBJ databases">
        <title>Genome sequencing of Paenibacillus faecis DSM 23593(T).</title>
        <authorList>
            <person name="Kook J.-K."/>
            <person name="Park S.-N."/>
            <person name="Lim Y.K."/>
        </authorList>
    </citation>
    <scope>NUCLEOTIDE SEQUENCE [LARGE SCALE GENOMIC DNA]</scope>
    <source>
        <strain evidence="1 2">DSM 23593</strain>
    </source>
</reference>
<dbReference type="OrthoDB" id="9776853at2"/>
<dbReference type="EMBL" id="VSDO01000006">
    <property type="protein sequence ID" value="TYA09984.1"/>
    <property type="molecule type" value="Genomic_DNA"/>
</dbReference>
<dbReference type="Proteomes" id="UP000325218">
    <property type="component" value="Unassembled WGS sequence"/>
</dbReference>
<protein>
    <recommendedName>
        <fullName evidence="3">Alpha/beta hydrolase</fullName>
    </recommendedName>
</protein>
<proteinExistence type="predicted"/>
<dbReference type="Gene3D" id="3.40.50.1820">
    <property type="entry name" value="alpha/beta hydrolase"/>
    <property type="match status" value="1"/>
</dbReference>
<dbReference type="AlphaFoldDB" id="A0A5D0CLE3"/>
<dbReference type="RefSeq" id="WP_148457555.1">
    <property type="nucleotide sequence ID" value="NZ_VSDO01000006.1"/>
</dbReference>
<keyword evidence="2" id="KW-1185">Reference proteome</keyword>
<sequence length="136" mass="15463">MRMTHGLLRYRAFAKLQAKQLYIDKDMFEQYYEDSLKIGPELLTEILKENMSFAIPDSFKQTRAKVLITVGQGEKKIMMRSAKDLLINLQGSQGVIGMGFGHGFPLARPMFFNETVESWIQEKRLPNGLFTVGIGG</sequence>
<organism evidence="1 2">
    <name type="scientific">Paenibacillus faecis</name>
    <dbReference type="NCBI Taxonomy" id="862114"/>
    <lineage>
        <taxon>Bacteria</taxon>
        <taxon>Bacillati</taxon>
        <taxon>Bacillota</taxon>
        <taxon>Bacilli</taxon>
        <taxon>Bacillales</taxon>
        <taxon>Paenibacillaceae</taxon>
        <taxon>Paenibacillus</taxon>
    </lineage>
</organism>
<dbReference type="InterPro" id="IPR029058">
    <property type="entry name" value="AB_hydrolase_fold"/>
</dbReference>
<dbReference type="SUPFAM" id="SSF53474">
    <property type="entry name" value="alpha/beta-Hydrolases"/>
    <property type="match status" value="1"/>
</dbReference>
<evidence type="ECO:0000313" key="2">
    <source>
        <dbReference type="Proteomes" id="UP000325218"/>
    </source>
</evidence>
<name>A0A5D0CLE3_9BACL</name>
<comment type="caution">
    <text evidence="1">The sequence shown here is derived from an EMBL/GenBank/DDBJ whole genome shotgun (WGS) entry which is preliminary data.</text>
</comment>